<name>A0A7G2CUG0_9TRYP</name>
<dbReference type="PANTHER" id="PTHR46613">
    <property type="entry name" value="RADIAL SPOKE HEAD 10 HOMOLOG B-RELATED"/>
    <property type="match status" value="1"/>
</dbReference>
<proteinExistence type="predicted"/>
<dbReference type="InterPro" id="IPR003409">
    <property type="entry name" value="MORN"/>
</dbReference>
<dbReference type="GO" id="GO:0031514">
    <property type="term" value="C:motile cilium"/>
    <property type="evidence" value="ECO:0007669"/>
    <property type="project" value="UniProtKB-SubCell"/>
</dbReference>
<evidence type="ECO:0000256" key="1">
    <source>
        <dbReference type="ARBA" id="ARBA00004230"/>
    </source>
</evidence>
<sequence>MGWKHGGTAYAELYDGEWKDGVPHGHGRSTYIRVVDSDEEGAIPCDSPVDFAPAVNAVVNVYVGQHCQGQRDGVGVFYYADGSTYEGEWKAGKKCGSGSFTTSIGTLVKGTYENDELVGGEERHADPIDMSLVPEVFISDMCGLSDGSLEQLNATMNSLLLRYNTVLKTLFSQYCVKKEDVTFINTDKNWWKLRLPGQITIPQFLRLLSDNRIINGPVTLSTVLRCVVHTLDVFERQNGNREGSEAYAQRRKDIYELKGTINYRTFTECLVRLAPHVCVGSTFVTLGDKFNAMMEANFSLSEHPVCPLTRKYEDALRPLAGDLIDLFNTLVDLELNNGERFLPVRSFITLIAGVLAEHKTEVGAVVQYMFPYNLYSDEVNVPPGINQPHTMLNYQLYRTSCGAQETNLVASVCSTLLLTMVDFIEALVKLAYELCVTAAPGSIDENIVNFIRSKILTLNPM</sequence>
<dbReference type="EMBL" id="LR877172">
    <property type="protein sequence ID" value="CAD2222867.1"/>
    <property type="molecule type" value="Genomic_DNA"/>
</dbReference>
<evidence type="ECO:0000313" key="10">
    <source>
        <dbReference type="Proteomes" id="UP000515908"/>
    </source>
</evidence>
<keyword evidence="10" id="KW-1185">Reference proteome</keyword>
<evidence type="ECO:0000256" key="2">
    <source>
        <dbReference type="ARBA" id="ARBA00004430"/>
    </source>
</evidence>
<evidence type="ECO:0000256" key="6">
    <source>
        <dbReference type="ARBA" id="ARBA00023069"/>
    </source>
</evidence>
<dbReference type="PANTHER" id="PTHR46613:SF1">
    <property type="entry name" value="RADIAL SPOKE HEAD 10 HOMOLOG B-RELATED"/>
    <property type="match status" value="1"/>
</dbReference>
<dbReference type="Gene3D" id="2.20.110.10">
    <property type="entry name" value="Histone H3 K4-specific methyltransferase SET7/9 N-terminal domain"/>
    <property type="match status" value="1"/>
</dbReference>
<dbReference type="Pfam" id="PF02493">
    <property type="entry name" value="MORN"/>
    <property type="match status" value="3"/>
</dbReference>
<keyword evidence="6" id="KW-0969">Cilium</keyword>
<evidence type="ECO:0000256" key="4">
    <source>
        <dbReference type="ARBA" id="ARBA00022737"/>
    </source>
</evidence>
<dbReference type="Proteomes" id="UP000515908">
    <property type="component" value="Chromosome 28"/>
</dbReference>
<dbReference type="SUPFAM" id="SSF82185">
    <property type="entry name" value="Histone H3 K4-specific methyltransferase SET7/9 N-terminal domain"/>
    <property type="match status" value="1"/>
</dbReference>
<accession>A0A7G2CUG0</accession>
<dbReference type="OrthoDB" id="270720at2759"/>
<gene>
    <name evidence="9" type="ORF">ADEAN_001042100</name>
</gene>
<keyword evidence="8" id="KW-0966">Cell projection</keyword>
<evidence type="ECO:0000256" key="5">
    <source>
        <dbReference type="ARBA" id="ARBA00022846"/>
    </source>
</evidence>
<dbReference type="GO" id="GO:0005930">
    <property type="term" value="C:axoneme"/>
    <property type="evidence" value="ECO:0007669"/>
    <property type="project" value="UniProtKB-SubCell"/>
</dbReference>
<reference evidence="9 10" key="1">
    <citation type="submission" date="2020-08" db="EMBL/GenBank/DDBJ databases">
        <authorList>
            <person name="Newling K."/>
            <person name="Davey J."/>
            <person name="Forrester S."/>
        </authorList>
    </citation>
    <scope>NUCLEOTIDE SEQUENCE [LARGE SCALE GENOMIC DNA]</scope>
    <source>
        <strain evidence="10">Crithidia deanei Carvalho (ATCC PRA-265)</strain>
    </source>
</reference>
<keyword evidence="3" id="KW-0963">Cytoplasm</keyword>
<dbReference type="SMART" id="SM00698">
    <property type="entry name" value="MORN"/>
    <property type="match status" value="3"/>
</dbReference>
<evidence type="ECO:0000256" key="8">
    <source>
        <dbReference type="ARBA" id="ARBA00023273"/>
    </source>
</evidence>
<organism evidence="9 10">
    <name type="scientific">Angomonas deanei</name>
    <dbReference type="NCBI Taxonomy" id="59799"/>
    <lineage>
        <taxon>Eukaryota</taxon>
        <taxon>Discoba</taxon>
        <taxon>Euglenozoa</taxon>
        <taxon>Kinetoplastea</taxon>
        <taxon>Metakinetoplastina</taxon>
        <taxon>Trypanosomatida</taxon>
        <taxon>Trypanosomatidae</taxon>
        <taxon>Strigomonadinae</taxon>
        <taxon>Angomonas</taxon>
    </lineage>
</organism>
<comment type="subcellular location">
    <subcellularLocation>
        <location evidence="1">Cell projection</location>
        <location evidence="1">Cilium</location>
        <location evidence="1">Flagellum</location>
    </subcellularLocation>
    <subcellularLocation>
        <location evidence="2">Cytoplasm</location>
        <location evidence="2">Cytoskeleton</location>
        <location evidence="2">Cilium axoneme</location>
    </subcellularLocation>
</comment>
<evidence type="ECO:0000256" key="3">
    <source>
        <dbReference type="ARBA" id="ARBA00022490"/>
    </source>
</evidence>
<keyword evidence="4" id="KW-0677">Repeat</keyword>
<dbReference type="VEuPathDB" id="TriTrypDB:ADEAN_001042100"/>
<dbReference type="AlphaFoldDB" id="A0A7G2CUG0"/>
<keyword evidence="5" id="KW-0282">Flagellum</keyword>
<keyword evidence="7" id="KW-0206">Cytoskeleton</keyword>
<evidence type="ECO:0000313" key="9">
    <source>
        <dbReference type="EMBL" id="CAD2222867.1"/>
    </source>
</evidence>
<protein>
    <submittedName>
        <fullName evidence="9">MORN repeat, putative</fullName>
    </submittedName>
</protein>
<evidence type="ECO:0000256" key="7">
    <source>
        <dbReference type="ARBA" id="ARBA00023212"/>
    </source>
</evidence>